<dbReference type="SMART" id="SM00595">
    <property type="entry name" value="MADF"/>
    <property type="match status" value="1"/>
</dbReference>
<dbReference type="Proteomes" id="UP000268350">
    <property type="component" value="Unassembled WGS sequence"/>
</dbReference>
<proteinExistence type="predicted"/>
<evidence type="ECO:0000259" key="1">
    <source>
        <dbReference type="PROSITE" id="PS51029"/>
    </source>
</evidence>
<dbReference type="PANTHER" id="PTHR12243:SF69">
    <property type="entry name" value="SI:CH73-59F11.3"/>
    <property type="match status" value="1"/>
</dbReference>
<dbReference type="OMA" id="AYLCKCN"/>
<evidence type="ECO:0000313" key="3">
    <source>
        <dbReference type="Proteomes" id="UP000268350"/>
    </source>
</evidence>
<sequence length="194" mass="21526">MSDDFDSRLIRLIRGNPKLFEREIRSTPYAVKRKDKEELWRAIATSLQTDVKTCTTRWEHLKSKLHQELAKEAQGVGSTWSLLPKMKFLKPGGVAVRSPHPSDALIEEVHDEEDTLQEAMDEQCTGGAVASVSAQVPTSPTPALTPADTMKRVGVLLEGLGEEDCVKAGKRIIAYLCKCNLRALECKPIDDLVI</sequence>
<accession>A0A3B0KFY1</accession>
<name>A0A3B0KFY1_DROGU</name>
<evidence type="ECO:0000313" key="2">
    <source>
        <dbReference type="EMBL" id="SPP87280.1"/>
    </source>
</evidence>
<dbReference type="PANTHER" id="PTHR12243">
    <property type="entry name" value="MADF DOMAIN TRANSCRIPTION FACTOR"/>
    <property type="match status" value="1"/>
</dbReference>
<dbReference type="Pfam" id="PF10545">
    <property type="entry name" value="MADF_DNA_bdg"/>
    <property type="match status" value="1"/>
</dbReference>
<dbReference type="EMBL" id="OUUW01000012">
    <property type="protein sequence ID" value="SPP87280.1"/>
    <property type="molecule type" value="Genomic_DNA"/>
</dbReference>
<dbReference type="AlphaFoldDB" id="A0A3B0KFY1"/>
<organism evidence="2 3">
    <name type="scientific">Drosophila guanche</name>
    <name type="common">Fruit fly</name>
    <dbReference type="NCBI Taxonomy" id="7266"/>
    <lineage>
        <taxon>Eukaryota</taxon>
        <taxon>Metazoa</taxon>
        <taxon>Ecdysozoa</taxon>
        <taxon>Arthropoda</taxon>
        <taxon>Hexapoda</taxon>
        <taxon>Insecta</taxon>
        <taxon>Pterygota</taxon>
        <taxon>Neoptera</taxon>
        <taxon>Endopterygota</taxon>
        <taxon>Diptera</taxon>
        <taxon>Brachycera</taxon>
        <taxon>Muscomorpha</taxon>
        <taxon>Ephydroidea</taxon>
        <taxon>Drosophilidae</taxon>
        <taxon>Drosophila</taxon>
        <taxon>Sophophora</taxon>
    </lineage>
</organism>
<dbReference type="GO" id="GO:0006357">
    <property type="term" value="P:regulation of transcription by RNA polymerase II"/>
    <property type="evidence" value="ECO:0007669"/>
    <property type="project" value="TreeGrafter"/>
</dbReference>
<gene>
    <name evidence="2" type="ORF">DGUA_6G009640</name>
</gene>
<reference evidence="3" key="1">
    <citation type="submission" date="2018-01" db="EMBL/GenBank/DDBJ databases">
        <authorList>
            <person name="Alioto T."/>
            <person name="Alioto T."/>
        </authorList>
    </citation>
    <scope>NUCLEOTIDE SEQUENCE [LARGE SCALE GENOMIC DNA]</scope>
</reference>
<feature type="domain" description="MADF" evidence="1">
    <location>
        <begin position="8"/>
        <end position="94"/>
    </location>
</feature>
<dbReference type="OrthoDB" id="10262320at2759"/>
<dbReference type="InterPro" id="IPR039353">
    <property type="entry name" value="TF_Adf1"/>
</dbReference>
<dbReference type="InterPro" id="IPR006578">
    <property type="entry name" value="MADF-dom"/>
</dbReference>
<dbReference type="GO" id="GO:0005667">
    <property type="term" value="C:transcription regulator complex"/>
    <property type="evidence" value="ECO:0007669"/>
    <property type="project" value="TreeGrafter"/>
</dbReference>
<dbReference type="GO" id="GO:0005634">
    <property type="term" value="C:nucleus"/>
    <property type="evidence" value="ECO:0007669"/>
    <property type="project" value="TreeGrafter"/>
</dbReference>
<dbReference type="PROSITE" id="PS51029">
    <property type="entry name" value="MADF"/>
    <property type="match status" value="1"/>
</dbReference>
<protein>
    <submittedName>
        <fullName evidence="2">Blast:Pseudouridylate synthase 7 homolog</fullName>
    </submittedName>
</protein>
<keyword evidence="3" id="KW-1185">Reference proteome</keyword>